<name>A0AAD4CUV1_ASPNN</name>
<keyword evidence="4" id="KW-1185">Reference proteome</keyword>
<evidence type="ECO:0000313" key="3">
    <source>
        <dbReference type="EMBL" id="KAF9892142.1"/>
    </source>
</evidence>
<dbReference type="PANTHER" id="PTHR11895:SF170">
    <property type="entry name" value="AMIDASE"/>
    <property type="match status" value="1"/>
</dbReference>
<dbReference type="Gene3D" id="3.90.1300.10">
    <property type="entry name" value="Amidase signature (AS) domain"/>
    <property type="match status" value="1"/>
</dbReference>
<dbReference type="Pfam" id="PF01425">
    <property type="entry name" value="Amidase"/>
    <property type="match status" value="1"/>
</dbReference>
<reference evidence="3" key="2">
    <citation type="submission" date="2020-02" db="EMBL/GenBank/DDBJ databases">
        <authorList>
            <person name="Gilchrist C.L.M."/>
            <person name="Chooi Y.-H."/>
        </authorList>
    </citation>
    <scope>NUCLEOTIDE SEQUENCE</scope>
    <source>
        <strain evidence="3">MST-FP2251</strain>
    </source>
</reference>
<dbReference type="InterPro" id="IPR023631">
    <property type="entry name" value="Amidase_dom"/>
</dbReference>
<comment type="caution">
    <text evidence="3">The sequence shown here is derived from an EMBL/GenBank/DDBJ whole genome shotgun (WGS) entry which is preliminary data.</text>
</comment>
<dbReference type="SUPFAM" id="SSF75304">
    <property type="entry name" value="Amidase signature (AS) enzymes"/>
    <property type="match status" value="1"/>
</dbReference>
<gene>
    <name evidence="3" type="ORF">FE257_002548</name>
</gene>
<organism evidence="3 4">
    <name type="scientific">Aspergillus nanangensis</name>
    <dbReference type="NCBI Taxonomy" id="2582783"/>
    <lineage>
        <taxon>Eukaryota</taxon>
        <taxon>Fungi</taxon>
        <taxon>Dikarya</taxon>
        <taxon>Ascomycota</taxon>
        <taxon>Pezizomycotina</taxon>
        <taxon>Eurotiomycetes</taxon>
        <taxon>Eurotiomycetidae</taxon>
        <taxon>Eurotiales</taxon>
        <taxon>Aspergillaceae</taxon>
        <taxon>Aspergillus</taxon>
        <taxon>Aspergillus subgen. Circumdati</taxon>
    </lineage>
</organism>
<dbReference type="InterPro" id="IPR020556">
    <property type="entry name" value="Amidase_CS"/>
</dbReference>
<sequence>MTTTTRQEDLLSLAHSVSFSIPDDELADYEALLARTEKTLEAVAAMEDYQPPLSPHRHLLDQSTIHLPPPSSPSNPLNAWAYRFTLTSSTPTTRLLANKTLCLKDNICVANIPCLLGTSTLRSTWTPETDATVVHRILSASGTLTGKAVCENLSRGAVSSTAATGPVHNPYARGYSVGGSSSGTAAVVASGAADMGLGCDQGGSIRIPAALTGLYGLKPTAGLVPYTGIVSNDASLDYVGPMTGSVLDNALLLEAIAGADGVDDRAGPGVPAVDSVVRYSELVTEGGAAARVRGLRIGVLKEGLPAGAVDGNVERKFRDALQVWVGMGATVEEVSVPLHASGRGVYSVVSKMGNHMGMLGKATGRRQLMLTDLVEKKGLPYTADVVAKMSVMSKEGLLSGEFAWQRYAAVYPKAVNIMRRLKDLYDEALQSVDVLVMPTTLVPANRLPAPDATPLAQMDAARGMTENTCSFNATGHPALAMPIGLVPATDDANIRLPASLQIVGKWHNELTLLQVAYAWEQAVNWKEF</sequence>
<dbReference type="InterPro" id="IPR036928">
    <property type="entry name" value="AS_sf"/>
</dbReference>
<comment type="similarity">
    <text evidence="1">Belongs to the amidase family.</text>
</comment>
<dbReference type="InterPro" id="IPR000120">
    <property type="entry name" value="Amidase"/>
</dbReference>
<feature type="domain" description="Amidase" evidence="2">
    <location>
        <begin position="93"/>
        <end position="513"/>
    </location>
</feature>
<proteinExistence type="inferred from homology"/>
<accession>A0AAD4CUV1</accession>
<dbReference type="EMBL" id="VCAU01000014">
    <property type="protein sequence ID" value="KAF9892142.1"/>
    <property type="molecule type" value="Genomic_DNA"/>
</dbReference>
<dbReference type="PROSITE" id="PS00571">
    <property type="entry name" value="AMIDASES"/>
    <property type="match status" value="1"/>
</dbReference>
<dbReference type="PANTHER" id="PTHR11895">
    <property type="entry name" value="TRANSAMIDASE"/>
    <property type="match status" value="1"/>
</dbReference>
<evidence type="ECO:0000259" key="2">
    <source>
        <dbReference type="Pfam" id="PF01425"/>
    </source>
</evidence>
<dbReference type="AlphaFoldDB" id="A0AAD4CUV1"/>
<dbReference type="GO" id="GO:0003824">
    <property type="term" value="F:catalytic activity"/>
    <property type="evidence" value="ECO:0007669"/>
    <property type="project" value="InterPro"/>
</dbReference>
<protein>
    <recommendedName>
        <fullName evidence="2">Amidase domain-containing protein</fullName>
    </recommendedName>
</protein>
<dbReference type="Proteomes" id="UP001194746">
    <property type="component" value="Unassembled WGS sequence"/>
</dbReference>
<reference evidence="3" key="1">
    <citation type="journal article" date="2019" name="Beilstein J. Org. Chem.">
        <title>Nanangenines: drimane sesquiterpenoids as the dominant metabolite cohort of a novel Australian fungus, Aspergillus nanangensis.</title>
        <authorList>
            <person name="Lacey H.J."/>
            <person name="Gilchrist C.L.M."/>
            <person name="Crombie A."/>
            <person name="Kalaitzis J.A."/>
            <person name="Vuong D."/>
            <person name="Rutledge P.J."/>
            <person name="Turner P."/>
            <person name="Pitt J.I."/>
            <person name="Lacey E."/>
            <person name="Chooi Y.H."/>
            <person name="Piggott A.M."/>
        </authorList>
    </citation>
    <scope>NUCLEOTIDE SEQUENCE</scope>
    <source>
        <strain evidence="3">MST-FP2251</strain>
    </source>
</reference>
<evidence type="ECO:0000313" key="4">
    <source>
        <dbReference type="Proteomes" id="UP001194746"/>
    </source>
</evidence>
<evidence type="ECO:0000256" key="1">
    <source>
        <dbReference type="ARBA" id="ARBA00009199"/>
    </source>
</evidence>